<proteinExistence type="predicted"/>
<name>A0A1F8DZS5_9BACT</name>
<gene>
    <name evidence="1" type="ORF">A2610_03865</name>
</gene>
<reference evidence="1 2" key="1">
    <citation type="journal article" date="2016" name="Nat. Commun.">
        <title>Thousands of microbial genomes shed light on interconnected biogeochemical processes in an aquifer system.</title>
        <authorList>
            <person name="Anantharaman K."/>
            <person name="Brown C.T."/>
            <person name="Hug L.A."/>
            <person name="Sharon I."/>
            <person name="Castelle C.J."/>
            <person name="Probst A.J."/>
            <person name="Thomas B.C."/>
            <person name="Singh A."/>
            <person name="Wilkins M.J."/>
            <person name="Karaoz U."/>
            <person name="Brodie E.L."/>
            <person name="Williams K.H."/>
            <person name="Hubbard S.S."/>
            <person name="Banfield J.F."/>
        </authorList>
    </citation>
    <scope>NUCLEOTIDE SEQUENCE [LARGE SCALE GENOMIC DNA]</scope>
</reference>
<sequence length="70" mass="7697">MEPPVRYLSYLGEKPEENADIARQAPGLPKGLGASECFTNAGIYPGFFIGLRVMQACENGRSNTFYEHGE</sequence>
<dbReference type="AlphaFoldDB" id="A0A1F8DZS5"/>
<dbReference type="Proteomes" id="UP000179057">
    <property type="component" value="Unassembled WGS sequence"/>
</dbReference>
<protein>
    <submittedName>
        <fullName evidence="1">Uncharacterized protein</fullName>
    </submittedName>
</protein>
<dbReference type="EMBL" id="MGIV01000018">
    <property type="protein sequence ID" value="OGM94022.1"/>
    <property type="molecule type" value="Genomic_DNA"/>
</dbReference>
<comment type="caution">
    <text evidence="1">The sequence shown here is derived from an EMBL/GenBank/DDBJ whole genome shotgun (WGS) entry which is preliminary data.</text>
</comment>
<organism evidence="1 2">
    <name type="scientific">Candidatus Wolfebacteria bacterium RIFOXYD1_FULL_48_65</name>
    <dbReference type="NCBI Taxonomy" id="1802561"/>
    <lineage>
        <taxon>Bacteria</taxon>
        <taxon>Candidatus Wolfeibacteriota</taxon>
    </lineage>
</organism>
<evidence type="ECO:0000313" key="2">
    <source>
        <dbReference type="Proteomes" id="UP000179057"/>
    </source>
</evidence>
<accession>A0A1F8DZS5</accession>
<evidence type="ECO:0000313" key="1">
    <source>
        <dbReference type="EMBL" id="OGM94022.1"/>
    </source>
</evidence>